<keyword evidence="5 11" id="KW-0436">Ligase</keyword>
<dbReference type="NCBIfam" id="TIGR00081">
    <property type="entry name" value="purC"/>
    <property type="match status" value="1"/>
</dbReference>
<evidence type="ECO:0000313" key="14">
    <source>
        <dbReference type="Proteomes" id="UP000581206"/>
    </source>
</evidence>
<dbReference type="PROSITE" id="PS01058">
    <property type="entry name" value="SAICAR_SYNTHETASE_2"/>
    <property type="match status" value="1"/>
</dbReference>
<dbReference type="InterPro" id="IPR028923">
    <property type="entry name" value="SAICAR_synt/ADE2_N"/>
</dbReference>
<dbReference type="InterPro" id="IPR018236">
    <property type="entry name" value="SAICAR_synthetase_CS"/>
</dbReference>
<comment type="catalytic activity">
    <reaction evidence="10 11">
        <text>5-amino-1-(5-phospho-D-ribosyl)imidazole-4-carboxylate + L-aspartate + ATP = (2S)-2-[5-amino-1-(5-phospho-beta-D-ribosyl)imidazole-4-carboxamido]succinate + ADP + phosphate + 2 H(+)</text>
        <dbReference type="Rhea" id="RHEA:22628"/>
        <dbReference type="ChEBI" id="CHEBI:15378"/>
        <dbReference type="ChEBI" id="CHEBI:29991"/>
        <dbReference type="ChEBI" id="CHEBI:30616"/>
        <dbReference type="ChEBI" id="CHEBI:43474"/>
        <dbReference type="ChEBI" id="CHEBI:58443"/>
        <dbReference type="ChEBI" id="CHEBI:77657"/>
        <dbReference type="ChEBI" id="CHEBI:456216"/>
        <dbReference type="EC" id="6.3.2.6"/>
    </reaction>
</comment>
<evidence type="ECO:0000256" key="11">
    <source>
        <dbReference type="HAMAP-Rule" id="MF_00137"/>
    </source>
</evidence>
<proteinExistence type="inferred from homology"/>
<evidence type="ECO:0000259" key="12">
    <source>
        <dbReference type="Pfam" id="PF01259"/>
    </source>
</evidence>
<evidence type="ECO:0000256" key="2">
    <source>
        <dbReference type="ARBA" id="ARBA00010190"/>
    </source>
</evidence>
<dbReference type="RefSeq" id="WP_168630143.1">
    <property type="nucleotide sequence ID" value="NZ_BONL01000001.1"/>
</dbReference>
<dbReference type="Proteomes" id="UP000581206">
    <property type="component" value="Unassembled WGS sequence"/>
</dbReference>
<dbReference type="FunFam" id="3.30.470.20:FF:000015">
    <property type="entry name" value="Phosphoribosylaminoimidazole-succinocarboxamide synthase"/>
    <property type="match status" value="1"/>
</dbReference>
<dbReference type="Pfam" id="PF01259">
    <property type="entry name" value="SAICAR_synt"/>
    <property type="match status" value="1"/>
</dbReference>
<gene>
    <name evidence="11" type="primary">purC</name>
    <name evidence="13" type="ORF">HGA03_10125</name>
</gene>
<evidence type="ECO:0000256" key="3">
    <source>
        <dbReference type="ARBA" id="ARBA00012217"/>
    </source>
</evidence>
<dbReference type="NCBIfam" id="NF010568">
    <property type="entry name" value="PRK13961.1"/>
    <property type="match status" value="1"/>
</dbReference>
<keyword evidence="8 11" id="KW-0067">ATP-binding</keyword>
<dbReference type="EC" id="6.3.2.6" evidence="3 11"/>
<dbReference type="EMBL" id="JAAXOX010000004">
    <property type="protein sequence ID" value="NKY23017.1"/>
    <property type="molecule type" value="Genomic_DNA"/>
</dbReference>
<dbReference type="CDD" id="cd01414">
    <property type="entry name" value="SAICAR_synt_Sc"/>
    <property type="match status" value="1"/>
</dbReference>
<dbReference type="Gene3D" id="3.30.470.20">
    <property type="entry name" value="ATP-grasp fold, B domain"/>
    <property type="match status" value="1"/>
</dbReference>
<keyword evidence="7 11" id="KW-0658">Purine biosynthesis</keyword>
<sequence>MGDMTAPTLPGWTHTYSGKVRDLYVPDTTQEAGAAVTAAHGDVVLVVASDRVSAYDHVLSPGIPGKGVVLTQLSLWWFDRLADLVPHHVVSAEAPDVPAEVLGRAMVCRRLDMFPVECVARGYLTGSGLAEYVAGGQVTGIPLPAGLVDGSRLPEPIFTPATKAELGDHDENVTLARVGELIGTERAAQLRDLTLAVYARAESIARERGVILADTKFEFGIDPVTGQVTLGDEVLTPDSSRFWPADQWQPGRAQPSFDKQFVRDWLTSAASGWDRTGDAAPPELPADVVARTRDRYLDAYRRITGGELQL</sequence>
<reference evidence="13 14" key="1">
    <citation type="submission" date="2020-04" db="EMBL/GenBank/DDBJ databases">
        <title>MicrobeNet Type strains.</title>
        <authorList>
            <person name="Nicholson A.C."/>
        </authorList>
    </citation>
    <scope>NUCLEOTIDE SEQUENCE [LARGE SCALE GENOMIC DNA]</scope>
    <source>
        <strain evidence="13 14">ATCC BAA-788</strain>
    </source>
</reference>
<evidence type="ECO:0000256" key="10">
    <source>
        <dbReference type="ARBA" id="ARBA00048475"/>
    </source>
</evidence>
<dbReference type="SUPFAM" id="SSF56104">
    <property type="entry name" value="SAICAR synthase-like"/>
    <property type="match status" value="1"/>
</dbReference>
<dbReference type="Gene3D" id="3.30.200.20">
    <property type="entry name" value="Phosphorylase Kinase, domain 1"/>
    <property type="match status" value="1"/>
</dbReference>
<keyword evidence="14" id="KW-1185">Reference proteome</keyword>
<evidence type="ECO:0000256" key="6">
    <source>
        <dbReference type="ARBA" id="ARBA00022741"/>
    </source>
</evidence>
<dbReference type="PANTHER" id="PTHR43700">
    <property type="entry name" value="PHOSPHORIBOSYLAMINOIMIDAZOLE-SUCCINOCARBOXAMIDE SYNTHASE"/>
    <property type="match status" value="1"/>
</dbReference>
<keyword evidence="6 11" id="KW-0547">Nucleotide-binding</keyword>
<evidence type="ECO:0000256" key="5">
    <source>
        <dbReference type="ARBA" id="ARBA00022598"/>
    </source>
</evidence>
<dbReference type="AlphaFoldDB" id="A0A7X6QZE3"/>
<evidence type="ECO:0000256" key="8">
    <source>
        <dbReference type="ARBA" id="ARBA00022840"/>
    </source>
</evidence>
<evidence type="ECO:0000256" key="7">
    <source>
        <dbReference type="ARBA" id="ARBA00022755"/>
    </source>
</evidence>
<name>A0A7X6QZE3_9CELL</name>
<dbReference type="PANTHER" id="PTHR43700:SF1">
    <property type="entry name" value="PHOSPHORIBOSYLAMINOIMIDAZOLE-SUCCINOCARBOXAMIDE SYNTHASE"/>
    <property type="match status" value="1"/>
</dbReference>
<feature type="domain" description="SAICAR synthetase/ADE2 N-terminal" evidence="12">
    <location>
        <begin position="15"/>
        <end position="276"/>
    </location>
</feature>
<comment type="pathway">
    <text evidence="1 11">Purine metabolism; IMP biosynthesis via de novo pathway; 5-amino-1-(5-phospho-D-ribosyl)imidazole-4-carboxamide from 5-amino-1-(5-phospho-D-ribosyl)imidazole-4-carboxylate: step 1/2.</text>
</comment>
<organism evidence="13 14">
    <name type="scientific">Cellulomonas denverensis</name>
    <dbReference type="NCBI Taxonomy" id="264297"/>
    <lineage>
        <taxon>Bacteria</taxon>
        <taxon>Bacillati</taxon>
        <taxon>Actinomycetota</taxon>
        <taxon>Actinomycetes</taxon>
        <taxon>Micrococcales</taxon>
        <taxon>Cellulomonadaceae</taxon>
        <taxon>Cellulomonas</taxon>
    </lineage>
</organism>
<dbReference type="GO" id="GO:0005524">
    <property type="term" value="F:ATP binding"/>
    <property type="evidence" value="ECO:0007669"/>
    <property type="project" value="UniProtKB-KW"/>
</dbReference>
<evidence type="ECO:0000256" key="1">
    <source>
        <dbReference type="ARBA" id="ARBA00004672"/>
    </source>
</evidence>
<comment type="similarity">
    <text evidence="2 11">Belongs to the SAICAR synthetase family.</text>
</comment>
<dbReference type="GO" id="GO:0004639">
    <property type="term" value="F:phosphoribosylaminoimidazolesuccinocarboxamide synthase activity"/>
    <property type="evidence" value="ECO:0007669"/>
    <property type="project" value="UniProtKB-UniRule"/>
</dbReference>
<protein>
    <recommendedName>
        <fullName evidence="4 11">Phosphoribosylaminoimidazole-succinocarboxamide synthase</fullName>
        <ecNumber evidence="3 11">6.3.2.6</ecNumber>
    </recommendedName>
    <alternativeName>
        <fullName evidence="9 11">SAICAR synthetase</fullName>
    </alternativeName>
</protein>
<dbReference type="GO" id="GO:0005737">
    <property type="term" value="C:cytoplasm"/>
    <property type="evidence" value="ECO:0007669"/>
    <property type="project" value="TreeGrafter"/>
</dbReference>
<dbReference type="GO" id="GO:0006189">
    <property type="term" value="P:'de novo' IMP biosynthetic process"/>
    <property type="evidence" value="ECO:0007669"/>
    <property type="project" value="UniProtKB-UniRule"/>
</dbReference>
<dbReference type="UniPathway" id="UPA00074">
    <property type="reaction ID" value="UER00131"/>
</dbReference>
<evidence type="ECO:0000313" key="13">
    <source>
        <dbReference type="EMBL" id="NKY23017.1"/>
    </source>
</evidence>
<dbReference type="HAMAP" id="MF_00137">
    <property type="entry name" value="SAICAR_synth"/>
    <property type="match status" value="1"/>
</dbReference>
<accession>A0A7X6QZE3</accession>
<evidence type="ECO:0000256" key="4">
    <source>
        <dbReference type="ARBA" id="ARBA00016460"/>
    </source>
</evidence>
<dbReference type="PROSITE" id="PS01057">
    <property type="entry name" value="SAICAR_SYNTHETASE_1"/>
    <property type="match status" value="1"/>
</dbReference>
<comment type="caution">
    <text evidence="13">The sequence shown here is derived from an EMBL/GenBank/DDBJ whole genome shotgun (WGS) entry which is preliminary data.</text>
</comment>
<dbReference type="InterPro" id="IPR001636">
    <property type="entry name" value="SAICAR_synth"/>
</dbReference>
<evidence type="ECO:0000256" key="9">
    <source>
        <dbReference type="ARBA" id="ARBA00030409"/>
    </source>
</evidence>